<comment type="subcellular location">
    <subcellularLocation>
        <location evidence="1">Bacterial microcompartment</location>
    </subcellularLocation>
</comment>
<evidence type="ECO:0000256" key="2">
    <source>
        <dbReference type="ARBA" id="ARBA00024446"/>
    </source>
</evidence>
<feature type="domain" description="Bacterial microcompartment" evidence="3">
    <location>
        <begin position="48"/>
        <end position="98"/>
    </location>
</feature>
<protein>
    <submittedName>
        <fullName evidence="4">BMC domain-containing protein</fullName>
    </submittedName>
</protein>
<reference evidence="4 5" key="1">
    <citation type="submission" date="2020-08" db="EMBL/GenBank/DDBJ databases">
        <title>Genome public.</title>
        <authorList>
            <person name="Liu C."/>
            <person name="Sun Q."/>
        </authorList>
    </citation>
    <scope>NUCLEOTIDE SEQUENCE [LARGE SCALE GENOMIC DNA]</scope>
    <source>
        <strain evidence="4 5">NSJ-27</strain>
    </source>
</reference>
<evidence type="ECO:0000313" key="4">
    <source>
        <dbReference type="EMBL" id="MBC5787119.1"/>
    </source>
</evidence>
<dbReference type="InterPro" id="IPR037233">
    <property type="entry name" value="CcmK-like_sf"/>
</dbReference>
<comment type="caution">
    <text evidence="4">The sequence shown here is derived from an EMBL/GenBank/DDBJ whole genome shotgun (WGS) entry which is preliminary data.</text>
</comment>
<dbReference type="EMBL" id="JACOQK010000001">
    <property type="protein sequence ID" value="MBC5787119.1"/>
    <property type="molecule type" value="Genomic_DNA"/>
</dbReference>
<evidence type="ECO:0000259" key="3">
    <source>
        <dbReference type="Pfam" id="PF00936"/>
    </source>
</evidence>
<organism evidence="4 5">
    <name type="scientific">Clostridium facile</name>
    <dbReference type="NCBI Taxonomy" id="2763035"/>
    <lineage>
        <taxon>Bacteria</taxon>
        <taxon>Bacillati</taxon>
        <taxon>Bacillota</taxon>
        <taxon>Clostridia</taxon>
        <taxon>Eubacteriales</taxon>
        <taxon>Clostridiaceae</taxon>
        <taxon>Clostridium</taxon>
    </lineage>
</organism>
<gene>
    <name evidence="4" type="ORF">H8Z77_03655</name>
</gene>
<keyword evidence="5" id="KW-1185">Reference proteome</keyword>
<sequence length="100" mass="10788">MADFGMKIRVIKNISQGTKDIVAARCRLKDIKEKLDFSNALALCHGDVCDLIYASDLAQKAAGVTVFEIAGNCPQHLTCLGILGDVAAVEEAVRRIREGL</sequence>
<dbReference type="RefSeq" id="WP_083256444.1">
    <property type="nucleotide sequence ID" value="NZ_JACOQK010000001.1"/>
</dbReference>
<name>A0ABR7IPP8_9CLOT</name>
<proteinExistence type="predicted"/>
<dbReference type="Pfam" id="PF00936">
    <property type="entry name" value="BMC"/>
    <property type="match status" value="1"/>
</dbReference>
<dbReference type="InterPro" id="IPR000249">
    <property type="entry name" value="BMC_dom"/>
</dbReference>
<dbReference type="Gene3D" id="3.30.70.1710">
    <property type="match status" value="1"/>
</dbReference>
<dbReference type="SUPFAM" id="SSF143414">
    <property type="entry name" value="CcmK-like"/>
    <property type="match status" value="1"/>
</dbReference>
<dbReference type="Proteomes" id="UP000649151">
    <property type="component" value="Unassembled WGS sequence"/>
</dbReference>
<evidence type="ECO:0000313" key="5">
    <source>
        <dbReference type="Proteomes" id="UP000649151"/>
    </source>
</evidence>
<keyword evidence="2" id="KW-1283">Bacterial microcompartment</keyword>
<evidence type="ECO:0000256" key="1">
    <source>
        <dbReference type="ARBA" id="ARBA00024322"/>
    </source>
</evidence>
<accession>A0ABR7IPP8</accession>